<name>A0ABW7B1W3_9ACTN</name>
<keyword evidence="4 8" id="KW-0732">Signal</keyword>
<comment type="subcellular location">
    <subcellularLocation>
        <location evidence="1">Secreted</location>
        <location evidence="1">Cell wall</location>
    </subcellularLocation>
</comment>
<feature type="domain" description="Chaplin" evidence="9">
    <location>
        <begin position="38"/>
        <end position="79"/>
    </location>
</feature>
<sequence length="83" mass="7809">MSRIAKVATLGLGTSALVLSGAGLASAAADASGGAVNSPGVVSGNEVQAPVHVPVNLCGNTVSALFSLMNPSSGNACGNADGQ</sequence>
<evidence type="ECO:0000256" key="1">
    <source>
        <dbReference type="ARBA" id="ARBA00004191"/>
    </source>
</evidence>
<keyword evidence="5" id="KW-0130">Cell adhesion</keyword>
<reference evidence="10 11" key="1">
    <citation type="submission" date="2024-10" db="EMBL/GenBank/DDBJ databases">
        <title>The Natural Products Discovery Center: Release of the First 8490 Sequenced Strains for Exploring Actinobacteria Biosynthetic Diversity.</title>
        <authorList>
            <person name="Kalkreuter E."/>
            <person name="Kautsar S.A."/>
            <person name="Yang D."/>
            <person name="Bader C.D."/>
            <person name="Teijaro C.N."/>
            <person name="Fluegel L."/>
            <person name="Davis C.M."/>
            <person name="Simpson J.R."/>
            <person name="Lauterbach L."/>
            <person name="Steele A.D."/>
            <person name="Gui C."/>
            <person name="Meng S."/>
            <person name="Li G."/>
            <person name="Viehrig K."/>
            <person name="Ye F."/>
            <person name="Su P."/>
            <person name="Kiefer A.F."/>
            <person name="Nichols A."/>
            <person name="Cepeda A.J."/>
            <person name="Yan W."/>
            <person name="Fan B."/>
            <person name="Jiang Y."/>
            <person name="Adhikari A."/>
            <person name="Zheng C.-J."/>
            <person name="Schuster L."/>
            <person name="Cowan T.M."/>
            <person name="Smanski M.J."/>
            <person name="Chevrette M.G."/>
            <person name="De Carvalho L.P.S."/>
            <person name="Shen B."/>
        </authorList>
    </citation>
    <scope>NUCLEOTIDE SEQUENCE [LARGE SCALE GENOMIC DNA]</scope>
    <source>
        <strain evidence="10 11">NPDC048320</strain>
    </source>
</reference>
<dbReference type="PROSITE" id="PS51884">
    <property type="entry name" value="CHAPLIN"/>
    <property type="match status" value="1"/>
</dbReference>
<evidence type="ECO:0000256" key="7">
    <source>
        <dbReference type="PROSITE-ProRule" id="PRU01232"/>
    </source>
</evidence>
<dbReference type="Proteomes" id="UP001604267">
    <property type="component" value="Unassembled WGS sequence"/>
</dbReference>
<evidence type="ECO:0000313" key="11">
    <source>
        <dbReference type="Proteomes" id="UP001604267"/>
    </source>
</evidence>
<organism evidence="10 11">
    <name type="scientific">Streptomyces cinerochromogenes</name>
    <dbReference type="NCBI Taxonomy" id="66422"/>
    <lineage>
        <taxon>Bacteria</taxon>
        <taxon>Bacillati</taxon>
        <taxon>Actinomycetota</taxon>
        <taxon>Actinomycetes</taxon>
        <taxon>Kitasatosporales</taxon>
        <taxon>Streptomycetaceae</taxon>
        <taxon>Streptomyces</taxon>
    </lineage>
</organism>
<evidence type="ECO:0000259" key="9">
    <source>
        <dbReference type="PROSITE" id="PS51884"/>
    </source>
</evidence>
<evidence type="ECO:0000256" key="5">
    <source>
        <dbReference type="ARBA" id="ARBA00022889"/>
    </source>
</evidence>
<evidence type="ECO:0000256" key="3">
    <source>
        <dbReference type="ARBA" id="ARBA00022525"/>
    </source>
</evidence>
<keyword evidence="2" id="KW-0134">Cell wall</keyword>
<dbReference type="RefSeq" id="WP_391845386.1">
    <property type="nucleotide sequence ID" value="NZ_JBICYV010000005.1"/>
</dbReference>
<protein>
    <submittedName>
        <fullName evidence="10">Chaplin</fullName>
    </submittedName>
</protein>
<evidence type="ECO:0000256" key="4">
    <source>
        <dbReference type="ARBA" id="ARBA00022729"/>
    </source>
</evidence>
<dbReference type="Pfam" id="PF03777">
    <property type="entry name" value="ChpA-C"/>
    <property type="match status" value="1"/>
</dbReference>
<evidence type="ECO:0000313" key="10">
    <source>
        <dbReference type="EMBL" id="MFG3011145.1"/>
    </source>
</evidence>
<dbReference type="EMBL" id="JBICYV010000005">
    <property type="protein sequence ID" value="MFG3011145.1"/>
    <property type="molecule type" value="Genomic_DNA"/>
</dbReference>
<keyword evidence="3" id="KW-0964">Secreted</keyword>
<keyword evidence="11" id="KW-1185">Reference proteome</keyword>
<keyword evidence="6 7" id="KW-0034">Amyloid</keyword>
<evidence type="ECO:0000256" key="2">
    <source>
        <dbReference type="ARBA" id="ARBA00022512"/>
    </source>
</evidence>
<proteinExistence type="predicted"/>
<feature type="chain" id="PRO_5046834494" evidence="8">
    <location>
        <begin position="28"/>
        <end position="83"/>
    </location>
</feature>
<gene>
    <name evidence="10" type="ORF">ACGFZB_11905</name>
</gene>
<evidence type="ECO:0000256" key="6">
    <source>
        <dbReference type="ARBA" id="ARBA00023087"/>
    </source>
</evidence>
<accession>A0ABW7B1W3</accession>
<feature type="signal peptide" evidence="8">
    <location>
        <begin position="1"/>
        <end position="27"/>
    </location>
</feature>
<comment type="caution">
    <text evidence="10">The sequence shown here is derived from an EMBL/GenBank/DDBJ whole genome shotgun (WGS) entry which is preliminary data.</text>
</comment>
<dbReference type="InterPro" id="IPR005528">
    <property type="entry name" value="ChpA-H"/>
</dbReference>
<evidence type="ECO:0000256" key="8">
    <source>
        <dbReference type="SAM" id="SignalP"/>
    </source>
</evidence>